<evidence type="ECO:0000256" key="1">
    <source>
        <dbReference type="ARBA" id="ARBA00000847"/>
    </source>
</evidence>
<dbReference type="Pfam" id="PF00293">
    <property type="entry name" value="NUDIX"/>
    <property type="match status" value="1"/>
</dbReference>
<evidence type="ECO:0000256" key="5">
    <source>
        <dbReference type="ARBA" id="ARBA00022801"/>
    </source>
</evidence>
<accession>A6G610</accession>
<dbReference type="Gene3D" id="3.90.79.10">
    <property type="entry name" value="Nucleoside Triphosphate Pyrophosphohydrolase"/>
    <property type="match status" value="1"/>
</dbReference>
<evidence type="ECO:0000313" key="11">
    <source>
        <dbReference type="Proteomes" id="UP000005801"/>
    </source>
</evidence>
<sequence>MNANEEIIGEGKWLRLVKRGRWEFCQRTVGGTAAILVAVTEAGELVLIEQDRPAVGGAVIELPAGLIGDIAGQEDEAPEIGALRELEEETGFRAERLERVAAGTSTAGLSDERMIFFVAHGLTRVGEGGGDEHEDITVHLVALDAVPAWLAQKEAEGLTIDLKIWSGLYFAARTSSADQAARTSSADQAARTPSADQAARTPSADQAARTTTAAKP</sequence>
<reference evidence="10 11" key="1">
    <citation type="submission" date="2007-06" db="EMBL/GenBank/DDBJ databases">
        <authorList>
            <person name="Shimkets L."/>
            <person name="Ferriera S."/>
            <person name="Johnson J."/>
            <person name="Kravitz S."/>
            <person name="Beeson K."/>
            <person name="Sutton G."/>
            <person name="Rogers Y.-H."/>
            <person name="Friedman R."/>
            <person name="Frazier M."/>
            <person name="Venter J.C."/>
        </authorList>
    </citation>
    <scope>NUCLEOTIDE SEQUENCE [LARGE SCALE GENOMIC DNA]</scope>
    <source>
        <strain evidence="10 11">SIR-1</strain>
    </source>
</reference>
<evidence type="ECO:0000256" key="8">
    <source>
        <dbReference type="SAM" id="MobiDB-lite"/>
    </source>
</evidence>
<comment type="cofactor">
    <cofactor evidence="2">
        <name>Mg(2+)</name>
        <dbReference type="ChEBI" id="CHEBI:18420"/>
    </cofactor>
</comment>
<dbReference type="GO" id="GO:0006753">
    <property type="term" value="P:nucleoside phosphate metabolic process"/>
    <property type="evidence" value="ECO:0007669"/>
    <property type="project" value="TreeGrafter"/>
</dbReference>
<dbReference type="GO" id="GO:0016787">
    <property type="term" value="F:hydrolase activity"/>
    <property type="evidence" value="ECO:0007669"/>
    <property type="project" value="UniProtKB-KW"/>
</dbReference>
<organism evidence="10 11">
    <name type="scientific">Plesiocystis pacifica SIR-1</name>
    <dbReference type="NCBI Taxonomy" id="391625"/>
    <lineage>
        <taxon>Bacteria</taxon>
        <taxon>Pseudomonadati</taxon>
        <taxon>Myxococcota</taxon>
        <taxon>Polyangia</taxon>
        <taxon>Nannocystales</taxon>
        <taxon>Nannocystaceae</taxon>
        <taxon>Plesiocystis</taxon>
    </lineage>
</organism>
<dbReference type="RefSeq" id="WP_006972159.1">
    <property type="nucleotide sequence ID" value="NZ_ABCS01000028.1"/>
</dbReference>
<feature type="region of interest" description="Disordered" evidence="8">
    <location>
        <begin position="180"/>
        <end position="216"/>
    </location>
</feature>
<dbReference type="SUPFAM" id="SSF55811">
    <property type="entry name" value="Nudix"/>
    <property type="match status" value="1"/>
</dbReference>
<protein>
    <recommendedName>
        <fullName evidence="4">GDP-mannose pyrophosphatase</fullName>
    </recommendedName>
    <alternativeName>
        <fullName evidence="6">GDP-mannose hydrolase</fullName>
    </alternativeName>
    <alternativeName>
        <fullName evidence="7">GDPMK</fullName>
    </alternativeName>
</protein>
<dbReference type="PANTHER" id="PTHR11839">
    <property type="entry name" value="UDP/ADP-SUGAR PYROPHOSPHATASE"/>
    <property type="match status" value="1"/>
</dbReference>
<comment type="caution">
    <text evidence="10">The sequence shown here is derived from an EMBL/GenBank/DDBJ whole genome shotgun (WGS) entry which is preliminary data.</text>
</comment>
<dbReference type="EMBL" id="ABCS01000028">
    <property type="protein sequence ID" value="EDM78612.1"/>
    <property type="molecule type" value="Genomic_DNA"/>
</dbReference>
<dbReference type="AlphaFoldDB" id="A6G610"/>
<keyword evidence="11" id="KW-1185">Reference proteome</keyword>
<dbReference type="Proteomes" id="UP000005801">
    <property type="component" value="Unassembled WGS sequence"/>
</dbReference>
<dbReference type="PANTHER" id="PTHR11839:SF18">
    <property type="entry name" value="NUDIX HYDROLASE DOMAIN-CONTAINING PROTEIN"/>
    <property type="match status" value="1"/>
</dbReference>
<dbReference type="PROSITE" id="PS51462">
    <property type="entry name" value="NUDIX"/>
    <property type="match status" value="1"/>
</dbReference>
<comment type="similarity">
    <text evidence="3">Belongs to the Nudix hydrolase family. NudK subfamily.</text>
</comment>
<evidence type="ECO:0000259" key="9">
    <source>
        <dbReference type="PROSITE" id="PS51462"/>
    </source>
</evidence>
<evidence type="ECO:0000256" key="7">
    <source>
        <dbReference type="ARBA" id="ARBA00032272"/>
    </source>
</evidence>
<dbReference type="eggNOG" id="COG0494">
    <property type="taxonomic scope" value="Bacteria"/>
</dbReference>
<evidence type="ECO:0000256" key="4">
    <source>
        <dbReference type="ARBA" id="ARBA00016377"/>
    </source>
</evidence>
<dbReference type="CDD" id="cd03424">
    <property type="entry name" value="NUDIX_ADPRase_Nudt5_UGPPase_Nudt14"/>
    <property type="match status" value="1"/>
</dbReference>
<dbReference type="InterPro" id="IPR015797">
    <property type="entry name" value="NUDIX_hydrolase-like_dom_sf"/>
</dbReference>
<dbReference type="STRING" id="391625.PPSIR1_29213"/>
<feature type="domain" description="Nudix hydrolase" evidence="9">
    <location>
        <begin position="28"/>
        <end position="164"/>
    </location>
</feature>
<dbReference type="InterPro" id="IPR000086">
    <property type="entry name" value="NUDIX_hydrolase_dom"/>
</dbReference>
<keyword evidence="5 10" id="KW-0378">Hydrolase</keyword>
<dbReference type="GO" id="GO:0019693">
    <property type="term" value="P:ribose phosphate metabolic process"/>
    <property type="evidence" value="ECO:0007669"/>
    <property type="project" value="TreeGrafter"/>
</dbReference>
<evidence type="ECO:0000313" key="10">
    <source>
        <dbReference type="EMBL" id="EDM78612.1"/>
    </source>
</evidence>
<evidence type="ECO:0000256" key="6">
    <source>
        <dbReference type="ARBA" id="ARBA00032162"/>
    </source>
</evidence>
<evidence type="ECO:0000256" key="3">
    <source>
        <dbReference type="ARBA" id="ARBA00007275"/>
    </source>
</evidence>
<gene>
    <name evidence="10" type="ORF">PPSIR1_29213</name>
</gene>
<name>A6G610_9BACT</name>
<evidence type="ECO:0000256" key="2">
    <source>
        <dbReference type="ARBA" id="ARBA00001946"/>
    </source>
</evidence>
<comment type="catalytic activity">
    <reaction evidence="1">
        <text>GDP-alpha-D-mannose + H2O = alpha-D-mannose 1-phosphate + GMP + 2 H(+)</text>
        <dbReference type="Rhea" id="RHEA:27978"/>
        <dbReference type="ChEBI" id="CHEBI:15377"/>
        <dbReference type="ChEBI" id="CHEBI:15378"/>
        <dbReference type="ChEBI" id="CHEBI:57527"/>
        <dbReference type="ChEBI" id="CHEBI:58115"/>
        <dbReference type="ChEBI" id="CHEBI:58409"/>
    </reaction>
</comment>
<proteinExistence type="inferred from homology"/>